<dbReference type="PANTHER" id="PTHR46580">
    <property type="entry name" value="SENSOR KINASE-RELATED"/>
    <property type="match status" value="1"/>
</dbReference>
<dbReference type="RefSeq" id="WP_379046459.1">
    <property type="nucleotide sequence ID" value="NZ_JBHSKW010000060.1"/>
</dbReference>
<accession>A0ABW5TXM7</accession>
<proteinExistence type="predicted"/>
<sequence length="496" mass="54748">MKKNFYLFTLTIAFFITACNKEQMSGVSPFSSEKDLIELSFLKVNNPELDKDYKATIDGQAITIAIPKGVSLKSLVPTFKVSENATLLINNVGVENEKTPIDVSGTSVINVLAQNKSNNKYFPTVLLVGVTQDLQANSKTSYNTYINNKLYIDFSTAITKTAFNVNYFEDAYNARAYADFDKDGDLDMIAVASNAFGSNAVDVEYYKNNVFQFVKDQTVFSNGTPKMLNARKVIVADLDKNGWLDVVITGSGFDRTPFSGETIKVLMNVNGKFTTKDLGIGLGYFASVTAGDIDNDGDIDLFVTDNKAISKFMINDGAGNFKPELSIYPSTLYGKAYFTSELYDINNDGYLDLVTGGHEHNGASTIVLFGNASGNFMTSLMFTVPAVSGFGVVVDIDFIDYNKDGKTDVLITRTGDGKLEQGYYKGYYLQLLKNNGKTFEDVTKTVLANYVDENANRWINMIRVHDVDNDGDLDITSDDKFYGLSWINNSGVFTKQ</sequence>
<evidence type="ECO:0000313" key="3">
    <source>
        <dbReference type="Proteomes" id="UP001597546"/>
    </source>
</evidence>
<evidence type="ECO:0000313" key="2">
    <source>
        <dbReference type="EMBL" id="MFD2732891.1"/>
    </source>
</evidence>
<keyword evidence="1" id="KW-0732">Signal</keyword>
<protein>
    <submittedName>
        <fullName evidence="2">FG-GAP repeat domain-containing protein</fullName>
    </submittedName>
</protein>
<gene>
    <name evidence="2" type="ORF">ACFSSE_14365</name>
</gene>
<evidence type="ECO:0000256" key="1">
    <source>
        <dbReference type="ARBA" id="ARBA00022729"/>
    </source>
</evidence>
<organism evidence="2 3">
    <name type="scientific">Pedobacter alpinus</name>
    <dbReference type="NCBI Taxonomy" id="1590643"/>
    <lineage>
        <taxon>Bacteria</taxon>
        <taxon>Pseudomonadati</taxon>
        <taxon>Bacteroidota</taxon>
        <taxon>Sphingobacteriia</taxon>
        <taxon>Sphingobacteriales</taxon>
        <taxon>Sphingobacteriaceae</taxon>
        <taxon>Pedobacter</taxon>
    </lineage>
</organism>
<dbReference type="InterPro" id="IPR013517">
    <property type="entry name" value="FG-GAP"/>
</dbReference>
<keyword evidence="3" id="KW-1185">Reference proteome</keyword>
<dbReference type="InterPro" id="IPR028994">
    <property type="entry name" value="Integrin_alpha_N"/>
</dbReference>
<dbReference type="Gene3D" id="2.130.10.130">
    <property type="entry name" value="Integrin alpha, N-terminal"/>
    <property type="match status" value="1"/>
</dbReference>
<dbReference type="Proteomes" id="UP001597546">
    <property type="component" value="Unassembled WGS sequence"/>
</dbReference>
<dbReference type="PANTHER" id="PTHR46580:SF4">
    <property type="entry name" value="ATP_GTP-BINDING PROTEIN"/>
    <property type="match status" value="1"/>
</dbReference>
<dbReference type="Pfam" id="PF13517">
    <property type="entry name" value="FG-GAP_3"/>
    <property type="match status" value="3"/>
</dbReference>
<dbReference type="SUPFAM" id="SSF69318">
    <property type="entry name" value="Integrin alpha N-terminal domain"/>
    <property type="match status" value="1"/>
</dbReference>
<dbReference type="EMBL" id="JBHULV010000048">
    <property type="protein sequence ID" value="MFD2732891.1"/>
    <property type="molecule type" value="Genomic_DNA"/>
</dbReference>
<name>A0ABW5TXM7_9SPHI</name>
<dbReference type="Gene3D" id="2.60.40.2340">
    <property type="match status" value="1"/>
</dbReference>
<comment type="caution">
    <text evidence="2">The sequence shown here is derived from an EMBL/GenBank/DDBJ whole genome shotgun (WGS) entry which is preliminary data.</text>
</comment>
<dbReference type="PROSITE" id="PS51257">
    <property type="entry name" value="PROKAR_LIPOPROTEIN"/>
    <property type="match status" value="1"/>
</dbReference>
<reference evidence="3" key="1">
    <citation type="journal article" date="2019" name="Int. J. Syst. Evol. Microbiol.">
        <title>The Global Catalogue of Microorganisms (GCM) 10K type strain sequencing project: providing services to taxonomists for standard genome sequencing and annotation.</title>
        <authorList>
            <consortium name="The Broad Institute Genomics Platform"/>
            <consortium name="The Broad Institute Genome Sequencing Center for Infectious Disease"/>
            <person name="Wu L."/>
            <person name="Ma J."/>
        </authorList>
    </citation>
    <scope>NUCLEOTIDE SEQUENCE [LARGE SCALE GENOMIC DNA]</scope>
    <source>
        <strain evidence="3">KCTC 42456</strain>
    </source>
</reference>